<dbReference type="AlphaFoldDB" id="A0A166QUI7"/>
<evidence type="ECO:0000313" key="2">
    <source>
        <dbReference type="EMBL" id="KZL68366.1"/>
    </source>
</evidence>
<protein>
    <submittedName>
        <fullName evidence="2">Uncharacterized protein</fullName>
    </submittedName>
</protein>
<feature type="region of interest" description="Disordered" evidence="1">
    <location>
        <begin position="611"/>
        <end position="651"/>
    </location>
</feature>
<proteinExistence type="predicted"/>
<dbReference type="EMBL" id="LFIW01002504">
    <property type="protein sequence ID" value="KZL68366.1"/>
    <property type="molecule type" value="Genomic_DNA"/>
</dbReference>
<evidence type="ECO:0000256" key="1">
    <source>
        <dbReference type="SAM" id="MobiDB-lite"/>
    </source>
</evidence>
<reference evidence="2 3" key="1">
    <citation type="submission" date="2015-06" db="EMBL/GenBank/DDBJ databases">
        <title>Survival trade-offs in plant roots during colonization by closely related pathogenic and mutualistic fungi.</title>
        <authorList>
            <person name="Hacquard S."/>
            <person name="Kracher B."/>
            <person name="Hiruma K."/>
            <person name="Weinman A."/>
            <person name="Muench P."/>
            <person name="Garrido Oter R."/>
            <person name="Ver Loren van Themaat E."/>
            <person name="Dallerey J.-F."/>
            <person name="Damm U."/>
            <person name="Henrissat B."/>
            <person name="Lespinet O."/>
            <person name="Thon M."/>
            <person name="Kemen E."/>
            <person name="McHardy A.C."/>
            <person name="Schulze-Lefert P."/>
            <person name="O'Connell R.J."/>
        </authorList>
    </citation>
    <scope>NUCLEOTIDE SEQUENCE [LARGE SCALE GENOMIC DNA]</scope>
    <source>
        <strain evidence="2 3">MAFF 238704</strain>
    </source>
</reference>
<feature type="compositionally biased region" description="Low complexity" evidence="1">
    <location>
        <begin position="620"/>
        <end position="651"/>
    </location>
</feature>
<gene>
    <name evidence="2" type="ORF">CI238_00232</name>
</gene>
<evidence type="ECO:0000313" key="3">
    <source>
        <dbReference type="Proteomes" id="UP000076584"/>
    </source>
</evidence>
<organism evidence="2 3">
    <name type="scientific">Colletotrichum incanum</name>
    <name type="common">Soybean anthracnose fungus</name>
    <dbReference type="NCBI Taxonomy" id="1573173"/>
    <lineage>
        <taxon>Eukaryota</taxon>
        <taxon>Fungi</taxon>
        <taxon>Dikarya</taxon>
        <taxon>Ascomycota</taxon>
        <taxon>Pezizomycotina</taxon>
        <taxon>Sordariomycetes</taxon>
        <taxon>Hypocreomycetidae</taxon>
        <taxon>Glomerellales</taxon>
        <taxon>Glomerellaceae</taxon>
        <taxon>Colletotrichum</taxon>
        <taxon>Colletotrichum spaethianum species complex</taxon>
    </lineage>
</organism>
<accession>A0A166QUI7</accession>
<comment type="caution">
    <text evidence="2">The sequence shown here is derived from an EMBL/GenBank/DDBJ whole genome shotgun (WGS) entry which is preliminary data.</text>
</comment>
<sequence>MTASSIDDQALSPVTTGTINTQTMLGTLDSISPTTTYPVSEYFPTLIYPPHVVLTTLPSGANFQILEGVTYTSPTYITTTSPGSDQPTIVPIIAPFSGPPKICFGCFAHFPPNIKIDVPEFCIQLFGLKIGNCPPKKNKNKDDKKGDGDGDDGNADDDNKPTSQTRKPRTSRKQTTTTSVSSSSCTVIITATQKSVFCSVTPGNSADAVCSTSTYTTATECSVPGSATTVTTTHTPTPTIPLCAPGECGGRFCSVKTKRSKFSIVQDLGKRGDPAIGKWPDPSDHQTHQGFIVNQLDGMFGGTATKPRYNPKLVKHHPEGSISADWVTFKDNVEAVALEGLYGCTSIILVSRRGAWISHIWQTVFENLVPNIDEFEMMIDEDLPYRIPPDEPFHEYYEYGLEDMKDNPELGDAGVMFGNDAVAVDTPLSLNMRAFIVTPRKWQTPGLFTDTNGQFIPHEILNHINHQQGTVRYPNEIERLKRAVAGVYGDIPLEVVDYNPIVPKWAHLEKWSSERKMVDDYGNVFEIEDYMAVQTNGNVRGKVLLQYQPATTCGDMAEWRLWVEGQPVGSRTDKWAPLENQMFSSPGNIQALARRQGQVCELPVRSEVHASGFPTSAGGSASSPVSQAHSSGSSAQASSKPPLSSKHSLSSPQTIASVAATLSSTSSSERFKPSGSDLFLSAIRVSTTPRWVSTTTTGTAASSVSSATTATPFTNRTSSSSKEVIKTTSFFSKPSAAKPSGPLPSEAVAIYYVETIAPDEDGKLEYEGAWWMFPVKTDDANFDPCGKEPQGWKFLDKHVSLDSVPWPPAIEAEKFFFDRRYCKYKGENGPKGWGKLSCEDIPEFSCERDPRAARKLECGKDPEVERTFLPRILCRFPVSGGTSLRDKLEEVVGGPGKLNKIHICRFNFSQEIRESIGIARQTLEAIPNDHFDRVGTFNNLANRLVEKFLRTGAISGLKEAVSLAGQAIEA</sequence>
<name>A0A166QUI7_COLIC</name>
<keyword evidence="3" id="KW-1185">Reference proteome</keyword>
<feature type="region of interest" description="Disordered" evidence="1">
    <location>
        <begin position="136"/>
        <end position="178"/>
    </location>
</feature>
<dbReference type="Proteomes" id="UP000076584">
    <property type="component" value="Unassembled WGS sequence"/>
</dbReference>